<evidence type="ECO:0000259" key="14">
    <source>
        <dbReference type="Pfam" id="PF01207"/>
    </source>
</evidence>
<dbReference type="Pfam" id="PF01207">
    <property type="entry name" value="Dus"/>
    <property type="match status" value="1"/>
</dbReference>
<dbReference type="SUPFAM" id="SSF51395">
    <property type="entry name" value="FMN-linked oxidoreductases"/>
    <property type="match status" value="1"/>
</dbReference>
<dbReference type="InterPro" id="IPR001269">
    <property type="entry name" value="DUS_fam"/>
</dbReference>
<dbReference type="Gene3D" id="1.10.1200.80">
    <property type="entry name" value="Putative flavin oxidoreducatase, domain 2"/>
    <property type="match status" value="1"/>
</dbReference>
<evidence type="ECO:0000313" key="15">
    <source>
        <dbReference type="EMBL" id="PIZ47632.1"/>
    </source>
</evidence>
<keyword evidence="7" id="KW-0694">RNA-binding</keyword>
<dbReference type="GO" id="GO:0050660">
    <property type="term" value="F:flavin adenine dinucleotide binding"/>
    <property type="evidence" value="ECO:0007669"/>
    <property type="project" value="InterPro"/>
</dbReference>
<evidence type="ECO:0000256" key="13">
    <source>
        <dbReference type="PIRSR" id="PIRSR006621-2"/>
    </source>
</evidence>
<feature type="active site" description="Proton donor" evidence="12">
    <location>
        <position position="102"/>
    </location>
</feature>
<dbReference type="PANTHER" id="PTHR45846">
    <property type="entry name" value="TRNA-DIHYDROURIDINE(47) SYNTHASE [NAD(P)(+)]-LIKE"/>
    <property type="match status" value="1"/>
</dbReference>
<gene>
    <name evidence="15" type="ORF">COY32_01355</name>
</gene>
<evidence type="ECO:0000256" key="5">
    <source>
        <dbReference type="ARBA" id="ARBA00022694"/>
    </source>
</evidence>
<keyword evidence="6" id="KW-0521">NADP</keyword>
<protein>
    <recommendedName>
        <fullName evidence="11">tRNA-dihydrouridine synthase</fullName>
        <ecNumber evidence="11">1.3.1.-</ecNumber>
    </recommendedName>
</protein>
<dbReference type="EC" id="1.3.1.-" evidence="11"/>
<evidence type="ECO:0000256" key="9">
    <source>
        <dbReference type="ARBA" id="ARBA00048205"/>
    </source>
</evidence>
<comment type="catalytic activity">
    <reaction evidence="10">
        <text>a 5,6-dihydrouridine in tRNA + NAD(+) = a uridine in tRNA + NADH + H(+)</text>
        <dbReference type="Rhea" id="RHEA:54452"/>
        <dbReference type="Rhea" id="RHEA-COMP:13339"/>
        <dbReference type="Rhea" id="RHEA-COMP:13887"/>
        <dbReference type="ChEBI" id="CHEBI:15378"/>
        <dbReference type="ChEBI" id="CHEBI:57540"/>
        <dbReference type="ChEBI" id="CHEBI:57945"/>
        <dbReference type="ChEBI" id="CHEBI:65315"/>
        <dbReference type="ChEBI" id="CHEBI:74443"/>
    </reaction>
</comment>
<evidence type="ECO:0000256" key="3">
    <source>
        <dbReference type="ARBA" id="ARBA00022630"/>
    </source>
</evidence>
<comment type="function">
    <text evidence="1 11">Catalyzes the synthesis of 5,6-dihydrouridine (D), a modified base found in the D-loop of most tRNAs, via the reduction of the C5-C6 double bond in target uridines.</text>
</comment>
<feature type="binding site" evidence="13">
    <location>
        <position position="72"/>
    </location>
    <ligand>
        <name>FMN</name>
        <dbReference type="ChEBI" id="CHEBI:58210"/>
    </ligand>
</feature>
<evidence type="ECO:0000256" key="6">
    <source>
        <dbReference type="ARBA" id="ARBA00022857"/>
    </source>
</evidence>
<keyword evidence="5 11" id="KW-0819">tRNA processing</keyword>
<feature type="binding site" evidence="13">
    <location>
        <begin position="230"/>
        <end position="231"/>
    </location>
    <ligand>
        <name>FMN</name>
        <dbReference type="ChEBI" id="CHEBI:58210"/>
    </ligand>
</feature>
<evidence type="ECO:0000256" key="11">
    <source>
        <dbReference type="PIRNR" id="PIRNR006621"/>
    </source>
</evidence>
<keyword evidence="8 11" id="KW-0560">Oxidoreductase</keyword>
<dbReference type="PANTHER" id="PTHR45846:SF1">
    <property type="entry name" value="TRNA-DIHYDROURIDINE(47) SYNTHASE [NAD(P)(+)]-LIKE"/>
    <property type="match status" value="1"/>
</dbReference>
<evidence type="ECO:0000256" key="8">
    <source>
        <dbReference type="ARBA" id="ARBA00023002"/>
    </source>
</evidence>
<dbReference type="CDD" id="cd02801">
    <property type="entry name" value="DUS_like_FMN"/>
    <property type="match status" value="1"/>
</dbReference>
<dbReference type="Proteomes" id="UP000228920">
    <property type="component" value="Unassembled WGS sequence"/>
</dbReference>
<evidence type="ECO:0000256" key="7">
    <source>
        <dbReference type="ARBA" id="ARBA00022884"/>
    </source>
</evidence>
<evidence type="ECO:0000256" key="12">
    <source>
        <dbReference type="PIRSR" id="PIRSR006621-1"/>
    </source>
</evidence>
<proteinExistence type="inferred from homology"/>
<dbReference type="Gene3D" id="3.20.20.70">
    <property type="entry name" value="Aldolase class I"/>
    <property type="match status" value="1"/>
</dbReference>
<keyword evidence="4 11" id="KW-0288">FMN</keyword>
<evidence type="ECO:0000313" key="16">
    <source>
        <dbReference type="Proteomes" id="UP000228920"/>
    </source>
</evidence>
<comment type="cofactor">
    <cofactor evidence="11 13">
        <name>FMN</name>
        <dbReference type="ChEBI" id="CHEBI:58210"/>
    </cofactor>
</comment>
<organism evidence="15 16">
    <name type="scientific">candidate division WWE3 bacterium CG_4_10_14_0_2_um_filter_41_14</name>
    <dbReference type="NCBI Taxonomy" id="1975072"/>
    <lineage>
        <taxon>Bacteria</taxon>
        <taxon>Katanobacteria</taxon>
    </lineage>
</organism>
<dbReference type="InterPro" id="IPR024036">
    <property type="entry name" value="tRNA-dHydroUridine_Synthase_C"/>
</dbReference>
<dbReference type="InterPro" id="IPR013785">
    <property type="entry name" value="Aldolase_TIM"/>
</dbReference>
<name>A0A2M7TKY8_UNCKA</name>
<feature type="binding site" evidence="13">
    <location>
        <position position="142"/>
    </location>
    <ligand>
        <name>FMN</name>
        <dbReference type="ChEBI" id="CHEBI:58210"/>
    </ligand>
</feature>
<evidence type="ECO:0000256" key="4">
    <source>
        <dbReference type="ARBA" id="ARBA00022643"/>
    </source>
</evidence>
<sequence>MNIWQNLPKPIFALAPMEDVTDTVFRRVIQSCAPPDIMFTEFTSVDGLDSKGADMVSQRLKFTEIEKPLIAQIWGTTTESYYKASQDMVKRGFDGIDINMGCPVPKVIKRGCCSALTNDHPKAQKIIEATREGAGDLPISVKTRIGFKTIETEDWIGFLLEQNLDALIIHGRTTKELSAVPNHWDEIAKAKKLRDTISPLTIIIGNGDIKSRGEGLEKIEEHGLDGVMIGRGVLENPWIFEKNSQFEIRDLNNRLSLFKSHISLFDQTWGDKKNFAILKKFIKMYISGFDGAAKLRNQLFECKNIEELSEYLKQLVEKGTV</sequence>
<comment type="caution">
    <text evidence="15">The sequence shown here is derived from an EMBL/GenBank/DDBJ whole genome shotgun (WGS) entry which is preliminary data.</text>
</comment>
<dbReference type="GO" id="GO:0017150">
    <property type="term" value="F:tRNA dihydrouridine synthase activity"/>
    <property type="evidence" value="ECO:0007669"/>
    <property type="project" value="InterPro"/>
</dbReference>
<dbReference type="AlphaFoldDB" id="A0A2M7TKY8"/>
<evidence type="ECO:0000256" key="1">
    <source>
        <dbReference type="ARBA" id="ARBA00002790"/>
    </source>
</evidence>
<comment type="catalytic activity">
    <reaction evidence="9">
        <text>a 5,6-dihydrouridine in tRNA + NADP(+) = a uridine in tRNA + NADPH + H(+)</text>
        <dbReference type="Rhea" id="RHEA:23624"/>
        <dbReference type="Rhea" id="RHEA-COMP:13339"/>
        <dbReference type="Rhea" id="RHEA-COMP:13887"/>
        <dbReference type="ChEBI" id="CHEBI:15378"/>
        <dbReference type="ChEBI" id="CHEBI:57783"/>
        <dbReference type="ChEBI" id="CHEBI:58349"/>
        <dbReference type="ChEBI" id="CHEBI:65315"/>
        <dbReference type="ChEBI" id="CHEBI:74443"/>
    </reaction>
</comment>
<keyword evidence="2" id="KW-0820">tRNA-binding</keyword>
<accession>A0A2M7TKY8</accession>
<evidence type="ECO:0000256" key="2">
    <source>
        <dbReference type="ARBA" id="ARBA00022555"/>
    </source>
</evidence>
<feature type="binding site" evidence="13">
    <location>
        <position position="170"/>
    </location>
    <ligand>
        <name>FMN</name>
        <dbReference type="ChEBI" id="CHEBI:58210"/>
    </ligand>
</feature>
<feature type="domain" description="DUS-like FMN-binding" evidence="14">
    <location>
        <begin position="14"/>
        <end position="313"/>
    </location>
</feature>
<keyword evidence="13" id="KW-0547">Nucleotide-binding</keyword>
<evidence type="ECO:0000256" key="10">
    <source>
        <dbReference type="ARBA" id="ARBA00048802"/>
    </source>
</evidence>
<dbReference type="PIRSF" id="PIRSF006621">
    <property type="entry name" value="Dus"/>
    <property type="match status" value="1"/>
</dbReference>
<comment type="similarity">
    <text evidence="11">Belongs to the dus family.</text>
</comment>
<keyword evidence="3 11" id="KW-0285">Flavoprotein</keyword>
<dbReference type="GO" id="GO:0000049">
    <property type="term" value="F:tRNA binding"/>
    <property type="evidence" value="ECO:0007669"/>
    <property type="project" value="UniProtKB-KW"/>
</dbReference>
<dbReference type="EMBL" id="PFNL01000035">
    <property type="protein sequence ID" value="PIZ47632.1"/>
    <property type="molecule type" value="Genomic_DNA"/>
</dbReference>
<dbReference type="InterPro" id="IPR035587">
    <property type="entry name" value="DUS-like_FMN-bd"/>
</dbReference>
<reference evidence="16" key="1">
    <citation type="submission" date="2017-09" db="EMBL/GenBank/DDBJ databases">
        <title>Depth-based differentiation of microbial function through sediment-hosted aquifers and enrichment of novel symbionts in the deep terrestrial subsurface.</title>
        <authorList>
            <person name="Probst A.J."/>
            <person name="Ladd B."/>
            <person name="Jarett J.K."/>
            <person name="Geller-Mcgrath D.E."/>
            <person name="Sieber C.M.K."/>
            <person name="Emerson J.B."/>
            <person name="Anantharaman K."/>
            <person name="Thomas B.C."/>
            <person name="Malmstrom R."/>
            <person name="Stieglmeier M."/>
            <person name="Klingl A."/>
            <person name="Woyke T."/>
            <person name="Ryan C.M."/>
            <person name="Banfield J.F."/>
        </authorList>
    </citation>
    <scope>NUCLEOTIDE SEQUENCE [LARGE SCALE GENOMIC DNA]</scope>
</reference>